<keyword evidence="2" id="KW-0812">Transmembrane</keyword>
<name>A0A8F5MIP4_9VIRU</name>
<sequence length="208" mass="23621">MIEINFAEVSIMANDFWSLLADNLDIVLSCVVGLLCFMVTLFRTGSVKKSIQKLKEYEEMVKYKVAEKQVEKPVKGQEFSETIDDYILDPVTNELEKSPVPKNVQAYIQSSVDIALERALEKFMPDVVSSDDVPQQYEAMSQDLAAMGDAFELAEVYRERFGLDPKLSVSQVFSEVQKRADLLKQDLLNKTTKKESDNNVESKTQETK</sequence>
<keyword evidence="2" id="KW-0472">Membrane</keyword>
<proteinExistence type="predicted"/>
<evidence type="ECO:0000256" key="1">
    <source>
        <dbReference type="SAM" id="MobiDB-lite"/>
    </source>
</evidence>
<evidence type="ECO:0000256" key="2">
    <source>
        <dbReference type="SAM" id="Phobius"/>
    </source>
</evidence>
<reference evidence="3" key="1">
    <citation type="submission" date="2021-04" db="EMBL/GenBank/DDBJ databases">
        <title>Genomes of microviruses identified in yellow-bellied marmot fecal samples.</title>
        <authorList>
            <person name="Varsani A."/>
            <person name="Kraberger S."/>
            <person name="Chatterjee A."/>
            <person name="Richet C."/>
            <person name="Fontenele R.S."/>
            <person name="Schmidlin K."/>
            <person name="Blumstein D.T."/>
        </authorList>
    </citation>
    <scope>NUCLEOTIDE SEQUENCE</scope>
    <source>
        <strain evidence="3">Mar3</strain>
    </source>
</reference>
<evidence type="ECO:0000313" key="3">
    <source>
        <dbReference type="EMBL" id="QXN75000.1"/>
    </source>
</evidence>
<protein>
    <submittedName>
        <fullName evidence="3">Uncharacterized protein</fullName>
    </submittedName>
</protein>
<feature type="region of interest" description="Disordered" evidence="1">
    <location>
        <begin position="188"/>
        <end position="208"/>
    </location>
</feature>
<dbReference type="EMBL" id="MZ089749">
    <property type="protein sequence ID" value="QXN75000.1"/>
    <property type="molecule type" value="Genomic_DNA"/>
</dbReference>
<feature type="transmembrane region" description="Helical" evidence="2">
    <location>
        <begin position="26"/>
        <end position="45"/>
    </location>
</feature>
<keyword evidence="2" id="KW-1133">Transmembrane helix</keyword>
<organism evidence="3">
    <name type="scientific">Microvirus mar3</name>
    <dbReference type="NCBI Taxonomy" id="2851163"/>
    <lineage>
        <taxon>Viruses</taxon>
        <taxon>Monodnaviria</taxon>
        <taxon>Sangervirae</taxon>
        <taxon>Phixviricota</taxon>
        <taxon>Malgrandaviricetes</taxon>
        <taxon>Petitvirales</taxon>
        <taxon>Microviridae</taxon>
    </lineage>
</organism>
<accession>A0A8F5MIP4</accession>